<dbReference type="PANTHER" id="PTHR35392">
    <property type="entry name" value="ZN(II)2CYS6 TRANSCRIPTION FACTOR (EUROFUNG)-RELATED-RELATED"/>
    <property type="match status" value="1"/>
</dbReference>
<accession>A0A423WEE1</accession>
<comment type="caution">
    <text evidence="2">The sequence shown here is derived from an EMBL/GenBank/DDBJ whole genome shotgun (WGS) entry which is preliminary data.</text>
</comment>
<dbReference type="InterPro" id="IPR052973">
    <property type="entry name" value="Fungal_sec-metab_reg_TF"/>
</dbReference>
<evidence type="ECO:0000313" key="3">
    <source>
        <dbReference type="Proteomes" id="UP000284375"/>
    </source>
</evidence>
<feature type="region of interest" description="Disordered" evidence="1">
    <location>
        <begin position="141"/>
        <end position="172"/>
    </location>
</feature>
<feature type="compositionally biased region" description="Polar residues" evidence="1">
    <location>
        <begin position="141"/>
        <end position="152"/>
    </location>
</feature>
<dbReference type="EMBL" id="LJZO01000006">
    <property type="protein sequence ID" value="ROW01571.1"/>
    <property type="molecule type" value="Genomic_DNA"/>
</dbReference>
<dbReference type="OrthoDB" id="5426982at2759"/>
<protein>
    <recommendedName>
        <fullName evidence="4">Zn(2)-C6 fungal-type domain-containing protein</fullName>
    </recommendedName>
</protein>
<dbReference type="AlphaFoldDB" id="A0A423WEE1"/>
<keyword evidence="3" id="KW-1185">Reference proteome</keyword>
<reference evidence="2 3" key="1">
    <citation type="submission" date="2015-09" db="EMBL/GenBank/DDBJ databases">
        <title>Host preference determinants of Valsa canker pathogens revealed by comparative genomics.</title>
        <authorList>
            <person name="Yin Z."/>
            <person name="Huang L."/>
        </authorList>
    </citation>
    <scope>NUCLEOTIDE SEQUENCE [LARGE SCALE GENOMIC DNA]</scope>
    <source>
        <strain evidence="2 3">YSFL</strain>
    </source>
</reference>
<organism evidence="2 3">
    <name type="scientific">Cytospora chrysosperma</name>
    <name type="common">Cytospora canker fungus</name>
    <name type="synonym">Sphaeria chrysosperma</name>
    <dbReference type="NCBI Taxonomy" id="252740"/>
    <lineage>
        <taxon>Eukaryota</taxon>
        <taxon>Fungi</taxon>
        <taxon>Dikarya</taxon>
        <taxon>Ascomycota</taxon>
        <taxon>Pezizomycotina</taxon>
        <taxon>Sordariomycetes</taxon>
        <taxon>Sordariomycetidae</taxon>
        <taxon>Diaporthales</taxon>
        <taxon>Cytosporaceae</taxon>
        <taxon>Cytospora</taxon>
    </lineage>
</organism>
<name>A0A423WEE1_CYTCH</name>
<gene>
    <name evidence="2" type="ORF">VSDG_02091</name>
</gene>
<dbReference type="Proteomes" id="UP000284375">
    <property type="component" value="Unassembled WGS sequence"/>
</dbReference>
<sequence>MAFSPPIFGFNDPFEGDDTDIFEFVYSDPQYIEPSVIDDISTNVGSDLGVPALTLGQTPTQSIRSQNSPSQYFPEDLDFRFELDPSRLNEGQEGLGFKPEKREKSSDFRHIGENPVILAQEPLSTLPQRLCLDDTAIGQSPQSSLLQADSPSQPTPAPIKRGRRNPLPGVKRAKTASMRKIKACSWCHIHKVECNEGTPCDRCRNIFPAYPTACDRARLIEIRFPDYFRSRSIWLDNWQFAGYQRTTAVAFDQTLGAPSDLALTLPTYVANTINYPSQTQGFCDPPIARFGVLPMTASSNWLGTFGSPWTPGSLVVNEPEPAADELPVWAERQLSIELESYKGTSFPAAVGALLLAYRDTSLPAPGPAPASGKKRKQASVVNTRALVGKVLEMQCRFRMWRDPTRYCRVQGRQAAGVSNGTAITALIDCEENILRDLDDLDTKLTLEEELPVWACLWQMILTYRDLIELYSGAGHGSSSSANLGFNTGMGDVPAALATVEHVHRLLVIKHAAYVGSSSPIFHKRGQLETGQLLAGDERLKSEWENVLLQRKEFYRTFSDKVPSDAFLKTLIIDVEAAIERRRKRNRR</sequence>
<dbReference type="PANTHER" id="PTHR35392:SF5">
    <property type="entry name" value="ZN(2)-C6 FUNGAL-TYPE DOMAIN-CONTAINING PROTEIN"/>
    <property type="match status" value="1"/>
</dbReference>
<proteinExistence type="predicted"/>
<evidence type="ECO:0000313" key="2">
    <source>
        <dbReference type="EMBL" id="ROW01571.1"/>
    </source>
</evidence>
<evidence type="ECO:0000256" key="1">
    <source>
        <dbReference type="SAM" id="MobiDB-lite"/>
    </source>
</evidence>
<evidence type="ECO:0008006" key="4">
    <source>
        <dbReference type="Google" id="ProtNLM"/>
    </source>
</evidence>